<dbReference type="PANTHER" id="PTHR21330">
    <property type="entry name" value="E3 SUMO-PROTEIN LIGASE NSE2"/>
    <property type="match status" value="1"/>
</dbReference>
<evidence type="ECO:0000313" key="14">
    <source>
        <dbReference type="Proteomes" id="UP000503462"/>
    </source>
</evidence>
<evidence type="ECO:0000259" key="12">
    <source>
        <dbReference type="PROSITE" id="PS51044"/>
    </source>
</evidence>
<dbReference type="SUPFAM" id="SSF57850">
    <property type="entry name" value="RING/U-box"/>
    <property type="match status" value="1"/>
</dbReference>
<keyword evidence="6 10" id="KW-0863">Zinc-finger</keyword>
<dbReference type="GO" id="GO:0000724">
    <property type="term" value="P:double-strand break repair via homologous recombination"/>
    <property type="evidence" value="ECO:0007669"/>
    <property type="project" value="InterPro"/>
</dbReference>
<evidence type="ECO:0000256" key="1">
    <source>
        <dbReference type="ARBA" id="ARBA00004123"/>
    </source>
</evidence>
<dbReference type="GO" id="GO:0008270">
    <property type="term" value="F:zinc ion binding"/>
    <property type="evidence" value="ECO:0007669"/>
    <property type="project" value="UniProtKB-KW"/>
</dbReference>
<evidence type="ECO:0000256" key="7">
    <source>
        <dbReference type="ARBA" id="ARBA00022786"/>
    </source>
</evidence>
<reference evidence="13 14" key="1">
    <citation type="journal article" date="2016" name="Sci. Rep.">
        <title>Peltaster fructicola genome reveals evolution from an invasive phytopathogen to an ectophytic parasite.</title>
        <authorList>
            <person name="Xu C."/>
            <person name="Chen H."/>
            <person name="Gleason M.L."/>
            <person name="Xu J.R."/>
            <person name="Liu H."/>
            <person name="Zhang R."/>
            <person name="Sun G."/>
        </authorList>
    </citation>
    <scope>NUCLEOTIDE SEQUENCE [LARGE SCALE GENOMIC DNA]</scope>
    <source>
        <strain evidence="13 14">LNHT1506</strain>
    </source>
</reference>
<feature type="region of interest" description="Disordered" evidence="11">
    <location>
        <begin position="364"/>
        <end position="412"/>
    </location>
</feature>
<evidence type="ECO:0000256" key="8">
    <source>
        <dbReference type="ARBA" id="ARBA00022833"/>
    </source>
</evidence>
<feature type="compositionally biased region" description="Acidic residues" evidence="11">
    <location>
        <begin position="375"/>
        <end position="392"/>
    </location>
</feature>
<dbReference type="GO" id="GO:0016925">
    <property type="term" value="P:protein sumoylation"/>
    <property type="evidence" value="ECO:0007669"/>
    <property type="project" value="UniProtKB-UniPathway"/>
</dbReference>
<dbReference type="PROSITE" id="PS51044">
    <property type="entry name" value="ZF_SP_RING"/>
    <property type="match status" value="1"/>
</dbReference>
<organism evidence="13 14">
    <name type="scientific">Peltaster fructicola</name>
    <dbReference type="NCBI Taxonomy" id="286661"/>
    <lineage>
        <taxon>Eukaryota</taxon>
        <taxon>Fungi</taxon>
        <taxon>Dikarya</taxon>
        <taxon>Ascomycota</taxon>
        <taxon>Pezizomycotina</taxon>
        <taxon>Dothideomycetes</taxon>
        <taxon>Dothideomycetes incertae sedis</taxon>
        <taxon>Peltaster</taxon>
    </lineage>
</organism>
<keyword evidence="9" id="KW-0539">Nucleus</keyword>
<evidence type="ECO:0000256" key="4">
    <source>
        <dbReference type="ARBA" id="ARBA00022679"/>
    </source>
</evidence>
<feature type="compositionally biased region" description="Low complexity" evidence="11">
    <location>
        <begin position="126"/>
        <end position="139"/>
    </location>
</feature>
<dbReference type="Pfam" id="PF11789">
    <property type="entry name" value="zf-Nse"/>
    <property type="match status" value="1"/>
</dbReference>
<comment type="pathway">
    <text evidence="2">Protein modification; protein sumoylation.</text>
</comment>
<dbReference type="GO" id="GO:0030915">
    <property type="term" value="C:Smc5-Smc6 complex"/>
    <property type="evidence" value="ECO:0007669"/>
    <property type="project" value="InterPro"/>
</dbReference>
<dbReference type="PANTHER" id="PTHR21330:SF1">
    <property type="entry name" value="E3 SUMO-PROTEIN LIGASE NSE2"/>
    <property type="match status" value="1"/>
</dbReference>
<dbReference type="Gene3D" id="3.30.40.10">
    <property type="entry name" value="Zinc/RING finger domain, C3HC4 (zinc finger)"/>
    <property type="match status" value="1"/>
</dbReference>
<keyword evidence="5" id="KW-0479">Metal-binding</keyword>
<protein>
    <recommendedName>
        <fullName evidence="12">SP-RING-type domain-containing protein</fullName>
    </recommendedName>
</protein>
<dbReference type="GO" id="GO:0005634">
    <property type="term" value="C:nucleus"/>
    <property type="evidence" value="ECO:0007669"/>
    <property type="project" value="UniProtKB-SubCell"/>
</dbReference>
<comment type="similarity">
    <text evidence="3">Belongs to the NSE2 family.</text>
</comment>
<dbReference type="InterPro" id="IPR013083">
    <property type="entry name" value="Znf_RING/FYVE/PHD"/>
</dbReference>
<evidence type="ECO:0000256" key="6">
    <source>
        <dbReference type="ARBA" id="ARBA00022771"/>
    </source>
</evidence>
<dbReference type="EMBL" id="CP051143">
    <property type="protein sequence ID" value="QIX01571.1"/>
    <property type="molecule type" value="Genomic_DNA"/>
</dbReference>
<feature type="region of interest" description="Disordered" evidence="11">
    <location>
        <begin position="126"/>
        <end position="188"/>
    </location>
</feature>
<keyword evidence="8" id="KW-0862">Zinc</keyword>
<feature type="compositionally biased region" description="Basic and acidic residues" evidence="11">
    <location>
        <begin position="364"/>
        <end position="374"/>
    </location>
</feature>
<dbReference type="CDD" id="cd16651">
    <property type="entry name" value="SPL-RING_NSE2"/>
    <property type="match status" value="1"/>
</dbReference>
<dbReference type="InterPro" id="IPR004181">
    <property type="entry name" value="Znf_MIZ"/>
</dbReference>
<dbReference type="GO" id="GO:0061665">
    <property type="term" value="F:SUMO ligase activity"/>
    <property type="evidence" value="ECO:0007669"/>
    <property type="project" value="TreeGrafter"/>
</dbReference>
<evidence type="ECO:0000256" key="5">
    <source>
        <dbReference type="ARBA" id="ARBA00022723"/>
    </source>
</evidence>
<sequence>MTPEAQVALTSLYRKHDFSKLEQDFAAAIQTITNSVADINDRLVLRRDNIERQKTRRRKNAQNAGDDEDELESAQQEEETQASLQAFKEKIEGMTKRMDHSVRKIIDGQQELMHTKGALEDAAAYARQNASTQAATQTRRTQEQSDRELDQDGDEDMGDDTVTPQGTEYPDIDPTDPGTATQNITGPSIYFKDRAAEWSQRYQDRPLVDRYGAHKEYMDFRTILHGAQFPDDSVDLPPAERWFDEGALARPGMTQRVEDDDDEDIQISRATTSTKCPITLREFVEPLTSRKCAHTFEAQPIREMIRSSQSRLGGKPGRGGTITGGRPAVRCPVASCSQMLEEVDLYTDVPIVRKIRRLQQRDQELAAEERHDHEVIDDDDDDDGPEIDELERDDVVSSIRPVKREAVSSSRR</sequence>
<evidence type="ECO:0000256" key="2">
    <source>
        <dbReference type="ARBA" id="ARBA00004718"/>
    </source>
</evidence>
<keyword evidence="4" id="KW-0808">Transferase</keyword>
<evidence type="ECO:0000256" key="11">
    <source>
        <dbReference type="SAM" id="MobiDB-lite"/>
    </source>
</evidence>
<feature type="domain" description="SP-RING-type" evidence="12">
    <location>
        <begin position="261"/>
        <end position="364"/>
    </location>
</feature>
<feature type="region of interest" description="Disordered" evidence="11">
    <location>
        <begin position="54"/>
        <end position="82"/>
    </location>
</feature>
<gene>
    <name evidence="13" type="ORF">AMS68_007088</name>
</gene>
<dbReference type="AlphaFoldDB" id="A0A6H0Y3S4"/>
<dbReference type="Proteomes" id="UP000503462">
    <property type="component" value="Chromosome 5"/>
</dbReference>
<dbReference type="InterPro" id="IPR026846">
    <property type="entry name" value="Nse2(Mms21)"/>
</dbReference>
<feature type="compositionally biased region" description="Acidic residues" evidence="11">
    <location>
        <begin position="65"/>
        <end position="80"/>
    </location>
</feature>
<feature type="compositionally biased region" description="Basic and acidic residues" evidence="11">
    <location>
        <begin position="140"/>
        <end position="150"/>
    </location>
</feature>
<accession>A0A6H0Y3S4</accession>
<evidence type="ECO:0000256" key="10">
    <source>
        <dbReference type="PROSITE-ProRule" id="PRU00452"/>
    </source>
</evidence>
<feature type="compositionally biased region" description="Gly residues" evidence="11">
    <location>
        <begin position="314"/>
        <end position="323"/>
    </location>
</feature>
<dbReference type="UniPathway" id="UPA00886"/>
<proteinExistence type="inferred from homology"/>
<keyword evidence="7" id="KW-0833">Ubl conjugation pathway</keyword>
<dbReference type="OrthoDB" id="756301at2759"/>
<comment type="subcellular location">
    <subcellularLocation>
        <location evidence="1">Nucleus</location>
    </subcellularLocation>
</comment>
<evidence type="ECO:0000256" key="3">
    <source>
        <dbReference type="ARBA" id="ARBA00008212"/>
    </source>
</evidence>
<name>A0A6H0Y3S4_9PEZI</name>
<keyword evidence="14" id="KW-1185">Reference proteome</keyword>
<evidence type="ECO:0000313" key="13">
    <source>
        <dbReference type="EMBL" id="QIX01571.1"/>
    </source>
</evidence>
<evidence type="ECO:0000256" key="9">
    <source>
        <dbReference type="ARBA" id="ARBA00023242"/>
    </source>
</evidence>
<feature type="region of interest" description="Disordered" evidence="11">
    <location>
        <begin position="307"/>
        <end position="326"/>
    </location>
</feature>